<dbReference type="Gene3D" id="3.90.180.10">
    <property type="entry name" value="Medium-chain alcohol dehydrogenases, catalytic domain"/>
    <property type="match status" value="1"/>
</dbReference>
<dbReference type="InterPro" id="IPR013154">
    <property type="entry name" value="ADH-like_N"/>
</dbReference>
<dbReference type="InterPro" id="IPR020843">
    <property type="entry name" value="ER"/>
</dbReference>
<evidence type="ECO:0000256" key="9">
    <source>
        <dbReference type="RuleBase" id="RU361277"/>
    </source>
</evidence>
<dbReference type="GO" id="GO:0012505">
    <property type="term" value="C:endomembrane system"/>
    <property type="evidence" value="ECO:0007669"/>
    <property type="project" value="UniProtKB-SubCell"/>
</dbReference>
<dbReference type="AlphaFoldDB" id="A0AAF0EHC3"/>
<dbReference type="SMART" id="SM00829">
    <property type="entry name" value="PKS_ER"/>
    <property type="match status" value="1"/>
</dbReference>
<dbReference type="FunFam" id="3.40.50.720:FF:000022">
    <property type="entry name" value="Cinnamyl alcohol dehydrogenase"/>
    <property type="match status" value="1"/>
</dbReference>
<evidence type="ECO:0000313" key="14">
    <source>
        <dbReference type="Proteomes" id="UP001214415"/>
    </source>
</evidence>
<name>A0AAF0EHC3_9BASI</name>
<keyword evidence="5 9" id="KW-0862">Zinc</keyword>
<dbReference type="InterPro" id="IPR047109">
    <property type="entry name" value="CAD-like"/>
</dbReference>
<dbReference type="SUPFAM" id="SSF51735">
    <property type="entry name" value="NAD(P)-binding Rossmann-fold domains"/>
    <property type="match status" value="1"/>
</dbReference>
<dbReference type="InterPro" id="IPR036291">
    <property type="entry name" value="NAD(P)-bd_dom_sf"/>
</dbReference>
<evidence type="ECO:0000259" key="12">
    <source>
        <dbReference type="SMART" id="SM00829"/>
    </source>
</evidence>
<evidence type="ECO:0000256" key="7">
    <source>
        <dbReference type="ARBA" id="ARBA00023002"/>
    </source>
</evidence>
<dbReference type="Pfam" id="PF08240">
    <property type="entry name" value="ADH_N"/>
    <property type="match status" value="1"/>
</dbReference>
<evidence type="ECO:0000256" key="6">
    <source>
        <dbReference type="ARBA" id="ARBA00022989"/>
    </source>
</evidence>
<feature type="compositionally biased region" description="Polar residues" evidence="10">
    <location>
        <begin position="41"/>
        <end position="55"/>
    </location>
</feature>
<keyword evidence="4 9" id="KW-0479">Metal-binding</keyword>
<dbReference type="Proteomes" id="UP001214415">
    <property type="component" value="Chromosome 7"/>
</dbReference>
<reference evidence="13" key="1">
    <citation type="submission" date="2023-03" db="EMBL/GenBank/DDBJ databases">
        <title>Mating type loci evolution in Malassezia.</title>
        <authorList>
            <person name="Coelho M.A."/>
        </authorList>
    </citation>
    <scope>NUCLEOTIDE SEQUENCE</scope>
    <source>
        <strain evidence="13">CBS 12830</strain>
    </source>
</reference>
<evidence type="ECO:0000256" key="11">
    <source>
        <dbReference type="SAM" id="Phobius"/>
    </source>
</evidence>
<dbReference type="InterPro" id="IPR011032">
    <property type="entry name" value="GroES-like_sf"/>
</dbReference>
<comment type="cofactor">
    <cofactor evidence="1 9">
        <name>Zn(2+)</name>
        <dbReference type="ChEBI" id="CHEBI:29105"/>
    </cofactor>
</comment>
<feature type="transmembrane region" description="Helical" evidence="11">
    <location>
        <begin position="85"/>
        <end position="106"/>
    </location>
</feature>
<dbReference type="EC" id="1.1.1.2" evidence="13"/>
<keyword evidence="8 11" id="KW-0472">Membrane</keyword>
<dbReference type="Pfam" id="PF00107">
    <property type="entry name" value="ADH_zinc_N"/>
    <property type="match status" value="1"/>
</dbReference>
<sequence>MSASTSSAVGEYFTRLYERASELVTSMTQPQDNESRPLLHGQSSNTEYGATTDNSIPVPKPRKVVTPIKVEAKVWFANERTWISWLRASLLIGTLALALFNSASYYDPVPGSEVPTGNPAAAKTVRAFGIIYALISAFILLWGLYSYQRRVTLIKMRWPGSFGTDQAIRPVTRLLSKRMVTVNLGTVYKGSPSGKIIESKGGDRELRPNDVVIDIAYSGLCGTDLHYRKADMVLGHEGVGVVSQVGPEVTKIKVGDKVGWGYNHGSCGYCDQCWNGFDILCGDRQMYGEADLDFGSFGDRAVLDALFVHKLPEGMDLSLAGPLQCGGATVYSAIVNAGVKMNERVGVLGLGGLGHLAIQYLAKMGCDVVVLSGSENKKQQALELGANEFVATKTNPTFEGVKPINYLLVSTSFQPDWKQYFKVLAPRAKVVPLTVSFEEMKHPYAELVFYEYSITGSVVARRLVHRQMLEFSARNNIKPIVEFLTMDEAGVNEAFERLDKGDVRYRFVLKNPRFKSPV</sequence>
<proteinExistence type="inferred from homology"/>
<evidence type="ECO:0000256" key="10">
    <source>
        <dbReference type="SAM" id="MobiDB-lite"/>
    </source>
</evidence>
<evidence type="ECO:0000256" key="3">
    <source>
        <dbReference type="ARBA" id="ARBA00022692"/>
    </source>
</evidence>
<dbReference type="InterPro" id="IPR002328">
    <property type="entry name" value="ADH_Zn_CS"/>
</dbReference>
<keyword evidence="7 13" id="KW-0560">Oxidoreductase</keyword>
<evidence type="ECO:0000256" key="1">
    <source>
        <dbReference type="ARBA" id="ARBA00001947"/>
    </source>
</evidence>
<dbReference type="PANTHER" id="PTHR42683">
    <property type="entry name" value="ALDEHYDE REDUCTASE"/>
    <property type="match status" value="1"/>
</dbReference>
<evidence type="ECO:0000256" key="5">
    <source>
        <dbReference type="ARBA" id="ARBA00022833"/>
    </source>
</evidence>
<dbReference type="Pfam" id="PF02656">
    <property type="entry name" value="DUF202"/>
    <property type="match status" value="1"/>
</dbReference>
<evidence type="ECO:0000256" key="8">
    <source>
        <dbReference type="ARBA" id="ARBA00023136"/>
    </source>
</evidence>
<dbReference type="InterPro" id="IPR003807">
    <property type="entry name" value="DUF202"/>
</dbReference>
<keyword evidence="6 11" id="KW-1133">Transmembrane helix</keyword>
<dbReference type="EMBL" id="CP119906">
    <property type="protein sequence ID" value="WFD24656.1"/>
    <property type="molecule type" value="Genomic_DNA"/>
</dbReference>
<dbReference type="GO" id="GO:0008106">
    <property type="term" value="F:alcohol dehydrogenase (NADP+) activity"/>
    <property type="evidence" value="ECO:0007669"/>
    <property type="project" value="UniProtKB-EC"/>
</dbReference>
<keyword evidence="3 11" id="KW-0812">Transmembrane</keyword>
<organism evidence="13 14">
    <name type="scientific">Malassezia equina</name>
    <dbReference type="NCBI Taxonomy" id="1381935"/>
    <lineage>
        <taxon>Eukaryota</taxon>
        <taxon>Fungi</taxon>
        <taxon>Dikarya</taxon>
        <taxon>Basidiomycota</taxon>
        <taxon>Ustilaginomycotina</taxon>
        <taxon>Malasseziomycetes</taxon>
        <taxon>Malasseziales</taxon>
        <taxon>Malasseziaceae</taxon>
        <taxon>Malassezia</taxon>
    </lineage>
</organism>
<dbReference type="GO" id="GO:0008270">
    <property type="term" value="F:zinc ion binding"/>
    <property type="evidence" value="ECO:0007669"/>
    <property type="project" value="InterPro"/>
</dbReference>
<dbReference type="SUPFAM" id="SSF50129">
    <property type="entry name" value="GroES-like"/>
    <property type="match status" value="1"/>
</dbReference>
<feature type="region of interest" description="Disordered" evidence="10">
    <location>
        <begin position="24"/>
        <end position="55"/>
    </location>
</feature>
<protein>
    <submittedName>
        <fullName evidence="13">Alcohol dehydrogenase (NADP(+))</fullName>
        <ecNumber evidence="13">1.1.1.2</ecNumber>
    </submittedName>
</protein>
<accession>A0AAF0EHC3</accession>
<keyword evidence="14" id="KW-1185">Reference proteome</keyword>
<comment type="subcellular location">
    <subcellularLocation>
        <location evidence="2">Endomembrane system</location>
        <topology evidence="2">Multi-pass membrane protein</topology>
    </subcellularLocation>
</comment>
<dbReference type="Gene3D" id="3.40.50.720">
    <property type="entry name" value="NAD(P)-binding Rossmann-like Domain"/>
    <property type="match status" value="1"/>
</dbReference>
<dbReference type="PROSITE" id="PS00059">
    <property type="entry name" value="ADH_ZINC"/>
    <property type="match status" value="1"/>
</dbReference>
<dbReference type="CDD" id="cd05283">
    <property type="entry name" value="CAD1"/>
    <property type="match status" value="1"/>
</dbReference>
<evidence type="ECO:0000256" key="2">
    <source>
        <dbReference type="ARBA" id="ARBA00004127"/>
    </source>
</evidence>
<feature type="domain" description="Enoyl reductase (ER)" evidence="12">
    <location>
        <begin position="190"/>
        <end position="509"/>
    </location>
</feature>
<evidence type="ECO:0000313" key="13">
    <source>
        <dbReference type="EMBL" id="WFD24656.1"/>
    </source>
</evidence>
<evidence type="ECO:0000256" key="4">
    <source>
        <dbReference type="ARBA" id="ARBA00022723"/>
    </source>
</evidence>
<comment type="similarity">
    <text evidence="9">Belongs to the zinc-containing alcohol dehydrogenase family.</text>
</comment>
<gene>
    <name evidence="13" type="ORF">MEQU1_003359</name>
</gene>
<feature type="transmembrane region" description="Helical" evidence="11">
    <location>
        <begin position="126"/>
        <end position="147"/>
    </location>
</feature>
<dbReference type="InterPro" id="IPR013149">
    <property type="entry name" value="ADH-like_C"/>
</dbReference>